<dbReference type="AlphaFoldDB" id="A0A2V4BNG2"/>
<accession>A0A2V4BNG2</accession>
<keyword evidence="2" id="KW-0472">Membrane</keyword>
<gene>
    <name evidence="3" type="ORF">DMB65_11565</name>
</gene>
<evidence type="ECO:0000256" key="2">
    <source>
        <dbReference type="SAM" id="Phobius"/>
    </source>
</evidence>
<feature type="transmembrane region" description="Helical" evidence="2">
    <location>
        <begin position="25"/>
        <end position="42"/>
    </location>
</feature>
<keyword evidence="2" id="KW-1133">Transmembrane helix</keyword>
<evidence type="ECO:0000256" key="1">
    <source>
        <dbReference type="SAM" id="MobiDB-lite"/>
    </source>
</evidence>
<keyword evidence="4" id="KW-1185">Reference proteome</keyword>
<reference evidence="3 4" key="1">
    <citation type="submission" date="2018-05" db="EMBL/GenBank/DDBJ databases">
        <title>Flavobacterium sp. strain IMCC34759, incomplete genome.</title>
        <authorList>
            <person name="Joung Y."/>
            <person name="Cho J."/>
        </authorList>
    </citation>
    <scope>NUCLEOTIDE SEQUENCE [LARGE SCALE GENOMIC DNA]</scope>
    <source>
        <strain evidence="3 4">IMCC34759</strain>
    </source>
</reference>
<evidence type="ECO:0000313" key="3">
    <source>
        <dbReference type="EMBL" id="PXY40545.1"/>
    </source>
</evidence>
<evidence type="ECO:0000313" key="4">
    <source>
        <dbReference type="Proteomes" id="UP000247903"/>
    </source>
</evidence>
<name>A0A2V4BNG2_9FLAO</name>
<protein>
    <submittedName>
        <fullName evidence="3">Uncharacterized protein</fullName>
    </submittedName>
</protein>
<dbReference type="Proteomes" id="UP000247903">
    <property type="component" value="Unassembled WGS sequence"/>
</dbReference>
<feature type="region of interest" description="Disordered" evidence="1">
    <location>
        <begin position="50"/>
        <end position="71"/>
    </location>
</feature>
<sequence length="71" mass="7708">MSVSAVSKELICTKAFSLVQNEKNFSLFSLFFILSFFLYVLSSARGMEASYRSSADSPTALGKGANADKVK</sequence>
<dbReference type="EMBL" id="QJHK01000009">
    <property type="protein sequence ID" value="PXY40545.1"/>
    <property type="molecule type" value="Genomic_DNA"/>
</dbReference>
<keyword evidence="2" id="KW-0812">Transmembrane</keyword>
<organism evidence="3 4">
    <name type="scientific">Flavobacterium cheongpyeongense</name>
    <dbReference type="NCBI Taxonomy" id="2212651"/>
    <lineage>
        <taxon>Bacteria</taxon>
        <taxon>Pseudomonadati</taxon>
        <taxon>Bacteroidota</taxon>
        <taxon>Flavobacteriia</taxon>
        <taxon>Flavobacteriales</taxon>
        <taxon>Flavobacteriaceae</taxon>
        <taxon>Flavobacterium</taxon>
    </lineage>
</organism>
<proteinExistence type="predicted"/>
<comment type="caution">
    <text evidence="3">The sequence shown here is derived from an EMBL/GenBank/DDBJ whole genome shotgun (WGS) entry which is preliminary data.</text>
</comment>